<dbReference type="FunFam" id="1.20.1250.20:FF:000078">
    <property type="entry name" value="MFS maltose transporter, putative"/>
    <property type="match status" value="1"/>
</dbReference>
<keyword evidence="6 9" id="KW-0472">Membrane</keyword>
<evidence type="ECO:0000256" key="4">
    <source>
        <dbReference type="ARBA" id="ARBA00022692"/>
    </source>
</evidence>
<dbReference type="InterPro" id="IPR005829">
    <property type="entry name" value="Sugar_transporter_CS"/>
</dbReference>
<dbReference type="RefSeq" id="XP_006684171.1">
    <property type="nucleotide sequence ID" value="XM_006684108.1"/>
</dbReference>
<dbReference type="OrthoDB" id="6612291at2759"/>
<dbReference type="KEGG" id="cten:18249662"/>
<evidence type="ECO:0000259" key="10">
    <source>
        <dbReference type="PROSITE" id="PS50850"/>
    </source>
</evidence>
<comment type="subcellular location">
    <subcellularLocation>
        <location evidence="1">Membrane</location>
        <topology evidence="1">Multi-pass membrane protein</topology>
    </subcellularLocation>
</comment>
<dbReference type="eggNOG" id="KOG0254">
    <property type="taxonomic scope" value="Eukaryota"/>
</dbReference>
<dbReference type="InterPro" id="IPR036259">
    <property type="entry name" value="MFS_trans_sf"/>
</dbReference>
<dbReference type="InterPro" id="IPR003663">
    <property type="entry name" value="Sugar/inositol_transpt"/>
</dbReference>
<name>G3AZJ7_CANTC</name>
<comment type="similarity">
    <text evidence="2 7">Belongs to the major facilitator superfamily. Sugar transporter (TC 2.A.1.1) family.</text>
</comment>
<feature type="transmembrane region" description="Helical" evidence="9">
    <location>
        <begin position="387"/>
        <end position="405"/>
    </location>
</feature>
<keyword evidence="12" id="KW-1185">Reference proteome</keyword>
<dbReference type="GO" id="GO:0016020">
    <property type="term" value="C:membrane"/>
    <property type="evidence" value="ECO:0007669"/>
    <property type="project" value="UniProtKB-SubCell"/>
</dbReference>
<feature type="transmembrane region" description="Helical" evidence="9">
    <location>
        <begin position="161"/>
        <end position="183"/>
    </location>
</feature>
<dbReference type="GeneID" id="18249662"/>
<evidence type="ECO:0000256" key="8">
    <source>
        <dbReference type="SAM" id="MobiDB-lite"/>
    </source>
</evidence>
<evidence type="ECO:0000256" key="3">
    <source>
        <dbReference type="ARBA" id="ARBA00022448"/>
    </source>
</evidence>
<dbReference type="PROSITE" id="PS00217">
    <property type="entry name" value="SUGAR_TRANSPORT_2"/>
    <property type="match status" value="1"/>
</dbReference>
<dbReference type="PANTHER" id="PTHR48022:SF83">
    <property type="entry name" value="MAJOR FACILITATOR SUPERFAMILY (MFS) PROFILE DOMAIN-CONTAINING PROTEIN"/>
    <property type="match status" value="1"/>
</dbReference>
<feature type="transmembrane region" description="Helical" evidence="9">
    <location>
        <begin position="492"/>
        <end position="509"/>
    </location>
</feature>
<evidence type="ECO:0000256" key="7">
    <source>
        <dbReference type="RuleBase" id="RU003346"/>
    </source>
</evidence>
<feature type="transmembrane region" description="Helical" evidence="9">
    <location>
        <begin position="137"/>
        <end position="155"/>
    </location>
</feature>
<feature type="transmembrane region" description="Helical" evidence="9">
    <location>
        <begin position="324"/>
        <end position="342"/>
    </location>
</feature>
<dbReference type="HOGENOM" id="CLU_001265_11_5_1"/>
<keyword evidence="4 9" id="KW-0812">Transmembrane</keyword>
<proteinExistence type="inferred from homology"/>
<organism evidence="12">
    <name type="scientific">Candida tenuis (strain ATCC 10573 / BCRC 21748 / CBS 615 / JCM 9827 / NBRC 10315 / NRRL Y-1498 / VKM Y-70)</name>
    <name type="common">Yeast</name>
    <name type="synonym">Yamadazyma tenuis</name>
    <dbReference type="NCBI Taxonomy" id="590646"/>
    <lineage>
        <taxon>Eukaryota</taxon>
        <taxon>Fungi</taxon>
        <taxon>Dikarya</taxon>
        <taxon>Ascomycota</taxon>
        <taxon>Saccharomycotina</taxon>
        <taxon>Pichiomycetes</taxon>
        <taxon>Debaryomycetaceae</taxon>
        <taxon>Yamadazyma</taxon>
    </lineage>
</organism>
<dbReference type="Pfam" id="PF00083">
    <property type="entry name" value="Sugar_tr"/>
    <property type="match status" value="1"/>
</dbReference>
<reference evidence="11 12" key="1">
    <citation type="journal article" date="2011" name="Proc. Natl. Acad. Sci. U.S.A.">
        <title>Comparative genomics of xylose-fermenting fungi for enhanced biofuel production.</title>
        <authorList>
            <person name="Wohlbach D.J."/>
            <person name="Kuo A."/>
            <person name="Sato T.K."/>
            <person name="Potts K.M."/>
            <person name="Salamov A.A."/>
            <person name="LaButti K.M."/>
            <person name="Sun H."/>
            <person name="Clum A."/>
            <person name="Pangilinan J.L."/>
            <person name="Lindquist E.A."/>
            <person name="Lucas S."/>
            <person name="Lapidus A."/>
            <person name="Jin M."/>
            <person name="Gunawan C."/>
            <person name="Balan V."/>
            <person name="Dale B.E."/>
            <person name="Jeffries T.W."/>
            <person name="Zinkel R."/>
            <person name="Barry K.W."/>
            <person name="Grigoriev I.V."/>
            <person name="Gasch A.P."/>
        </authorList>
    </citation>
    <scope>NUCLEOTIDE SEQUENCE [LARGE SCALE GENOMIC DNA]</scope>
    <source>
        <strain evidence="12">ATCC 10573 / BCRC 21748 / CBS 615 / JCM 9827 / NBRC 10315 / NRRL Y-1498 / VKM Y-70</strain>
    </source>
</reference>
<feature type="transmembrane region" description="Helical" evidence="9">
    <location>
        <begin position="362"/>
        <end position="380"/>
    </location>
</feature>
<dbReference type="NCBIfam" id="TIGR00879">
    <property type="entry name" value="SP"/>
    <property type="match status" value="1"/>
</dbReference>
<dbReference type="InterPro" id="IPR050360">
    <property type="entry name" value="MFS_Sugar_Transporters"/>
</dbReference>
<dbReference type="EMBL" id="GL996512">
    <property type="protein sequence ID" value="EGV65597.1"/>
    <property type="molecule type" value="Genomic_DNA"/>
</dbReference>
<evidence type="ECO:0000256" key="9">
    <source>
        <dbReference type="SAM" id="Phobius"/>
    </source>
</evidence>
<accession>G3AZJ7</accession>
<feature type="transmembrane region" description="Helical" evidence="9">
    <location>
        <begin position="425"/>
        <end position="444"/>
    </location>
</feature>
<dbReference type="Gene3D" id="1.20.1250.20">
    <property type="entry name" value="MFS general substrate transporter like domains"/>
    <property type="match status" value="1"/>
</dbReference>
<feature type="domain" description="Major facilitator superfamily (MFS) profile" evidence="10">
    <location>
        <begin position="60"/>
        <end position="513"/>
    </location>
</feature>
<sequence length="556" mass="62840">MSHQEKPEASHHEMVSDNESEKELGVEAENLILNARNATKDEHELTASRALRDYFPAVCWSLIMSSTIIMEGYDTSLMGNFFAFTSFQKKYGVEIAPGSYSLTGQWQSALGCASSIGIIIALAVNGILVERFGHRKIVLVNLVVMAGFLFITVFAKNVEMLLVGQILCGFPWGFFSVVGLIYASEVSPLPLRGFLSAYVMMCWATGQLVACGVLRAMLSNTSHWSYRIPFAVQWAWIPPLFIATWFCPDSPYWLVRRGELEKAEEMVKRLSHKSIHHLAKQRVNLMIYTNELEKDQQDRLDDRYKGWKAYRECFRGTNLRRTEIACMAMAGQVFAGNNFAYLPSYFFSQVGLDSVMTYNMNLAITAVAWVGTFMSWFLANKVGRRKIFLAGLTFMTAFLLVIGILQTPASNTGDLKYSWGQVGCTFGWCVAFVLSLAPLGYTVMSEVSSTRLRAVSIAIGRNAYNLVQLVAQVVEPKFINPTELDMKGRTSYIWFCTSFLLLIWTYFRLPETKDRTYEELDILFEKGISARKFSSYQMDLDAEEIDRVSVKAAAYE</sequence>
<feature type="region of interest" description="Disordered" evidence="8">
    <location>
        <begin position="1"/>
        <end position="22"/>
    </location>
</feature>
<feature type="transmembrane region" description="Helical" evidence="9">
    <location>
        <begin position="106"/>
        <end position="125"/>
    </location>
</feature>
<evidence type="ECO:0000313" key="11">
    <source>
        <dbReference type="EMBL" id="EGV65597.1"/>
    </source>
</evidence>
<dbReference type="InterPro" id="IPR020846">
    <property type="entry name" value="MFS_dom"/>
</dbReference>
<dbReference type="SUPFAM" id="SSF103473">
    <property type="entry name" value="MFS general substrate transporter"/>
    <property type="match status" value="1"/>
</dbReference>
<dbReference type="PROSITE" id="PS50850">
    <property type="entry name" value="MFS"/>
    <property type="match status" value="1"/>
</dbReference>
<evidence type="ECO:0000256" key="1">
    <source>
        <dbReference type="ARBA" id="ARBA00004141"/>
    </source>
</evidence>
<evidence type="ECO:0000256" key="2">
    <source>
        <dbReference type="ARBA" id="ARBA00010992"/>
    </source>
</evidence>
<evidence type="ECO:0000256" key="5">
    <source>
        <dbReference type="ARBA" id="ARBA00022989"/>
    </source>
</evidence>
<dbReference type="Proteomes" id="UP000000707">
    <property type="component" value="Unassembled WGS sequence"/>
</dbReference>
<feature type="transmembrane region" description="Helical" evidence="9">
    <location>
        <begin position="54"/>
        <end position="73"/>
    </location>
</feature>
<dbReference type="PANTHER" id="PTHR48022">
    <property type="entry name" value="PLASTIDIC GLUCOSE TRANSPORTER 4"/>
    <property type="match status" value="1"/>
</dbReference>
<keyword evidence="5 9" id="KW-1133">Transmembrane helix</keyword>
<dbReference type="InterPro" id="IPR005828">
    <property type="entry name" value="MFS_sugar_transport-like"/>
</dbReference>
<dbReference type="AlphaFoldDB" id="G3AZJ7"/>
<keyword evidence="3 7" id="KW-0813">Transport</keyword>
<feature type="transmembrane region" description="Helical" evidence="9">
    <location>
        <begin position="195"/>
        <end position="218"/>
    </location>
</feature>
<dbReference type="GO" id="GO:0005351">
    <property type="term" value="F:carbohydrate:proton symporter activity"/>
    <property type="evidence" value="ECO:0007669"/>
    <property type="project" value="TreeGrafter"/>
</dbReference>
<feature type="transmembrane region" description="Helical" evidence="9">
    <location>
        <begin position="224"/>
        <end position="247"/>
    </location>
</feature>
<evidence type="ECO:0000256" key="6">
    <source>
        <dbReference type="ARBA" id="ARBA00023136"/>
    </source>
</evidence>
<evidence type="ECO:0000313" key="12">
    <source>
        <dbReference type="Proteomes" id="UP000000707"/>
    </source>
</evidence>
<protein>
    <recommendedName>
        <fullName evidence="10">Major facilitator superfamily (MFS) profile domain-containing protein</fullName>
    </recommendedName>
</protein>
<gene>
    <name evidence="11" type="ORF">CANTEDRAFT_133003</name>
</gene>